<keyword evidence="2" id="KW-0808">Transferase</keyword>
<dbReference type="InterPro" id="IPR001296">
    <property type="entry name" value="Glyco_trans_1"/>
</dbReference>
<dbReference type="Pfam" id="PF00534">
    <property type="entry name" value="Glycos_transf_1"/>
    <property type="match status" value="1"/>
</dbReference>
<proteinExistence type="predicted"/>
<feature type="non-terminal residue" evidence="4">
    <location>
        <position position="1"/>
    </location>
</feature>
<dbReference type="PANTHER" id="PTHR12526:SF510">
    <property type="entry name" value="D-INOSITOL 3-PHOSPHATE GLYCOSYLTRANSFERASE"/>
    <property type="match status" value="1"/>
</dbReference>
<evidence type="ECO:0000256" key="1">
    <source>
        <dbReference type="ARBA" id="ARBA00022676"/>
    </source>
</evidence>
<organism evidence="4">
    <name type="scientific">hydrothermal vent metagenome</name>
    <dbReference type="NCBI Taxonomy" id="652676"/>
    <lineage>
        <taxon>unclassified sequences</taxon>
        <taxon>metagenomes</taxon>
        <taxon>ecological metagenomes</taxon>
    </lineage>
</organism>
<dbReference type="SUPFAM" id="SSF53756">
    <property type="entry name" value="UDP-Glycosyltransferase/glycogen phosphorylase"/>
    <property type="match status" value="1"/>
</dbReference>
<evidence type="ECO:0000313" key="4">
    <source>
        <dbReference type="EMBL" id="VAW32428.1"/>
    </source>
</evidence>
<feature type="domain" description="Glycosyl transferase family 1" evidence="3">
    <location>
        <begin position="73"/>
        <end position="243"/>
    </location>
</feature>
<protein>
    <recommendedName>
        <fullName evidence="3">Glycosyl transferase family 1 domain-containing protein</fullName>
    </recommendedName>
</protein>
<dbReference type="Gene3D" id="3.40.50.2000">
    <property type="entry name" value="Glycogen Phosphorylase B"/>
    <property type="match status" value="2"/>
</dbReference>
<dbReference type="EMBL" id="UOEU01000355">
    <property type="protein sequence ID" value="VAW32428.1"/>
    <property type="molecule type" value="Genomic_DNA"/>
</dbReference>
<dbReference type="AlphaFoldDB" id="A0A3B0UNN0"/>
<sequence>PFIWHMRDFWLSENKPKRLWLDQLGKQWLCRAATAVIANSHAVASHLPCPNKVQVVHNGIDLTQFEPKSSPATFRQQFNIPPDAPLVGTVGRLRPWKGQDRFIRVAAAVAKSNPAVHFLIVGGSLFQVNDDFEKQLHQLVADNNLNNRITFTGQLQNVRPALAELDIFVHAGSPEPFGLVNVEAMAMGKPVVAFAHGALPEIVRHEETGLLIQPENEGGMATAVTHLLNQSAKRIEMGQNGRLRAASHFNIQRVAHEIETIYDKIQSADKQNI</sequence>
<evidence type="ECO:0000256" key="2">
    <source>
        <dbReference type="ARBA" id="ARBA00022679"/>
    </source>
</evidence>
<evidence type="ECO:0000259" key="3">
    <source>
        <dbReference type="Pfam" id="PF00534"/>
    </source>
</evidence>
<accession>A0A3B0UNN0</accession>
<name>A0A3B0UNN0_9ZZZZ</name>
<dbReference type="GO" id="GO:0016757">
    <property type="term" value="F:glycosyltransferase activity"/>
    <property type="evidence" value="ECO:0007669"/>
    <property type="project" value="UniProtKB-KW"/>
</dbReference>
<dbReference type="PANTHER" id="PTHR12526">
    <property type="entry name" value="GLYCOSYLTRANSFERASE"/>
    <property type="match status" value="1"/>
</dbReference>
<reference evidence="4" key="1">
    <citation type="submission" date="2018-06" db="EMBL/GenBank/DDBJ databases">
        <authorList>
            <person name="Zhirakovskaya E."/>
        </authorList>
    </citation>
    <scope>NUCLEOTIDE SEQUENCE</scope>
</reference>
<dbReference type="CDD" id="cd03801">
    <property type="entry name" value="GT4_PimA-like"/>
    <property type="match status" value="1"/>
</dbReference>
<gene>
    <name evidence="4" type="ORF">MNBD_CHLOROFLEXI01-4749</name>
</gene>
<keyword evidence="1" id="KW-0328">Glycosyltransferase</keyword>